<evidence type="ECO:0000256" key="1">
    <source>
        <dbReference type="RuleBase" id="RU362119"/>
    </source>
</evidence>
<name>A0A2M7P3Y9_9BACT</name>
<dbReference type="SUPFAM" id="SSF56300">
    <property type="entry name" value="Metallo-dependent phosphatases"/>
    <property type="match status" value="1"/>
</dbReference>
<dbReference type="GO" id="GO:0016491">
    <property type="term" value="F:oxidoreductase activity"/>
    <property type="evidence" value="ECO:0007669"/>
    <property type="project" value="InterPro"/>
</dbReference>
<dbReference type="CDD" id="cd02966">
    <property type="entry name" value="TlpA_like_family"/>
    <property type="match status" value="1"/>
</dbReference>
<dbReference type="InterPro" id="IPR036249">
    <property type="entry name" value="Thioredoxin-like_sf"/>
</dbReference>
<keyword evidence="1" id="KW-0732">Signal</keyword>
<protein>
    <recommendedName>
        <fullName evidence="2">Thioredoxin domain-containing protein</fullName>
    </recommendedName>
</protein>
<dbReference type="GO" id="GO:0016209">
    <property type="term" value="F:antioxidant activity"/>
    <property type="evidence" value="ECO:0007669"/>
    <property type="project" value="InterPro"/>
</dbReference>
<dbReference type="GO" id="GO:0000166">
    <property type="term" value="F:nucleotide binding"/>
    <property type="evidence" value="ECO:0007669"/>
    <property type="project" value="UniProtKB-KW"/>
</dbReference>
<evidence type="ECO:0000259" key="2">
    <source>
        <dbReference type="PROSITE" id="PS51352"/>
    </source>
</evidence>
<feature type="signal peptide" evidence="1">
    <location>
        <begin position="1"/>
        <end position="23"/>
    </location>
</feature>
<dbReference type="InterPro" id="IPR013766">
    <property type="entry name" value="Thioredoxin_domain"/>
</dbReference>
<dbReference type="PRINTS" id="PR01607">
    <property type="entry name" value="APYRASEFAMLY"/>
</dbReference>
<comment type="similarity">
    <text evidence="1">Belongs to the 5'-nucleotidase family.</text>
</comment>
<dbReference type="InterPro" id="IPR029052">
    <property type="entry name" value="Metallo-depent_PP-like"/>
</dbReference>
<organism evidence="3 4">
    <name type="scientific">Candidatus Desantisbacteria bacterium CG_4_10_14_3_um_filter_40_18</name>
    <dbReference type="NCBI Taxonomy" id="1974544"/>
    <lineage>
        <taxon>Bacteria</taxon>
        <taxon>Candidatus Desantisiibacteriota</taxon>
    </lineage>
</organism>
<dbReference type="Proteomes" id="UP000231028">
    <property type="component" value="Unassembled WGS sequence"/>
</dbReference>
<dbReference type="CDD" id="cd00845">
    <property type="entry name" value="MPP_UshA_N_like"/>
    <property type="match status" value="1"/>
</dbReference>
<dbReference type="SUPFAM" id="SSF52833">
    <property type="entry name" value="Thioredoxin-like"/>
    <property type="match status" value="1"/>
</dbReference>
<dbReference type="InterPro" id="IPR006179">
    <property type="entry name" value="5_nucleotidase/apyrase"/>
</dbReference>
<evidence type="ECO:0000313" key="3">
    <source>
        <dbReference type="EMBL" id="PIY20313.1"/>
    </source>
</evidence>
<dbReference type="PANTHER" id="PTHR11575">
    <property type="entry name" value="5'-NUCLEOTIDASE-RELATED"/>
    <property type="match status" value="1"/>
</dbReference>
<sequence>MNKLIITCGLLISLLFLSSYVSAGVEEVNQPAPDFKLKLLFGKNSLTLNKLLTHKDKQNVLVLSFFDTDCEPCLKEMPYLHQLAQKYQDRDVGIYLINIDKATNEVVEDFVKKNNITLPVLFDPYGLQSGARYGVIVKKTASIPKLFLINKNGYIKKIYSGYMENMVETFSKEIDALLIEKKEPRGKTDTLTILFSNSTNGYLESCDCAENPFGGIVRMVTLVNEIRQENPTVLVLDSGDMFPPRPEPLLAKYMLLAMEKIGYDLIALGDQELIFGTEYIRKEIEKNKLPFYSANLTTCQDGTCSYLAPSHLIKEIGSFTVGIISIISSEVFTFFPKDIIKDLKVSDPVKQVQGFVNNFRKQVDLLVVVSHSGYEEDLRLAKQVKGIDVIIGGHSQTLVKNPSALPDTLIVQAGEKGQYLGKLDITIDENKKINLHQYQLLPLTKDIPDDKVVRELIMEYHQKVEEGSE</sequence>
<accession>A0A2M7P3Y9</accession>
<gene>
    <name evidence="3" type="ORF">COZ13_01085</name>
</gene>
<feature type="domain" description="Thioredoxin" evidence="2">
    <location>
        <begin position="26"/>
        <end position="179"/>
    </location>
</feature>
<dbReference type="AlphaFoldDB" id="A0A2M7P3Y9"/>
<dbReference type="Gene3D" id="3.60.21.10">
    <property type="match status" value="1"/>
</dbReference>
<reference evidence="4" key="1">
    <citation type="submission" date="2017-09" db="EMBL/GenBank/DDBJ databases">
        <title>Depth-based differentiation of microbial function through sediment-hosted aquifers and enrichment of novel symbionts in the deep terrestrial subsurface.</title>
        <authorList>
            <person name="Probst A.J."/>
            <person name="Ladd B."/>
            <person name="Jarett J.K."/>
            <person name="Geller-Mcgrath D.E."/>
            <person name="Sieber C.M.K."/>
            <person name="Emerson J.B."/>
            <person name="Anantharaman K."/>
            <person name="Thomas B.C."/>
            <person name="Malmstrom R."/>
            <person name="Stieglmeier M."/>
            <person name="Klingl A."/>
            <person name="Woyke T."/>
            <person name="Ryan C.M."/>
            <person name="Banfield J.F."/>
        </authorList>
    </citation>
    <scope>NUCLEOTIDE SEQUENCE [LARGE SCALE GENOMIC DNA]</scope>
</reference>
<comment type="caution">
    <text evidence="3">The sequence shown here is derived from an EMBL/GenBank/DDBJ whole genome shotgun (WGS) entry which is preliminary data.</text>
</comment>
<keyword evidence="1" id="KW-0547">Nucleotide-binding</keyword>
<dbReference type="GO" id="GO:0009166">
    <property type="term" value="P:nucleotide catabolic process"/>
    <property type="evidence" value="ECO:0007669"/>
    <property type="project" value="InterPro"/>
</dbReference>
<dbReference type="PANTHER" id="PTHR11575:SF24">
    <property type="entry name" value="5'-NUCLEOTIDASE"/>
    <property type="match status" value="1"/>
</dbReference>
<feature type="chain" id="PRO_5014488069" description="Thioredoxin domain-containing protein" evidence="1">
    <location>
        <begin position="24"/>
        <end position="469"/>
    </location>
</feature>
<dbReference type="GO" id="GO:0016787">
    <property type="term" value="F:hydrolase activity"/>
    <property type="evidence" value="ECO:0007669"/>
    <property type="project" value="UniProtKB-KW"/>
</dbReference>
<dbReference type="PROSITE" id="PS51352">
    <property type="entry name" value="THIOREDOXIN_2"/>
    <property type="match status" value="1"/>
</dbReference>
<dbReference type="InterPro" id="IPR000866">
    <property type="entry name" value="AhpC/TSA"/>
</dbReference>
<keyword evidence="1" id="KW-0378">Hydrolase</keyword>
<dbReference type="Pfam" id="PF00578">
    <property type="entry name" value="AhpC-TSA"/>
    <property type="match status" value="1"/>
</dbReference>
<dbReference type="Gene3D" id="3.40.30.10">
    <property type="entry name" value="Glutaredoxin"/>
    <property type="match status" value="1"/>
</dbReference>
<evidence type="ECO:0000313" key="4">
    <source>
        <dbReference type="Proteomes" id="UP000231028"/>
    </source>
</evidence>
<dbReference type="EMBL" id="PFKI01000038">
    <property type="protein sequence ID" value="PIY20313.1"/>
    <property type="molecule type" value="Genomic_DNA"/>
</dbReference>
<proteinExistence type="inferred from homology"/>